<accession>A0A2P2JKQ0</accession>
<keyword evidence="1" id="KW-0223">Dioxygenase</keyword>
<dbReference type="AlphaFoldDB" id="A0A2P2JKQ0"/>
<evidence type="ECO:0000313" key="1">
    <source>
        <dbReference type="EMBL" id="MBW94045.1"/>
    </source>
</evidence>
<organism evidence="1">
    <name type="scientific">Rhizophora mucronata</name>
    <name type="common">Asiatic mangrove</name>
    <dbReference type="NCBI Taxonomy" id="61149"/>
    <lineage>
        <taxon>Eukaryota</taxon>
        <taxon>Viridiplantae</taxon>
        <taxon>Streptophyta</taxon>
        <taxon>Embryophyta</taxon>
        <taxon>Tracheophyta</taxon>
        <taxon>Spermatophyta</taxon>
        <taxon>Magnoliopsida</taxon>
        <taxon>eudicotyledons</taxon>
        <taxon>Gunneridae</taxon>
        <taxon>Pentapetalae</taxon>
        <taxon>rosids</taxon>
        <taxon>fabids</taxon>
        <taxon>Malpighiales</taxon>
        <taxon>Rhizophoraceae</taxon>
        <taxon>Rhizophora</taxon>
    </lineage>
</organism>
<keyword evidence="1" id="KW-0560">Oxidoreductase</keyword>
<sequence length="76" mass="8784">MLYMSLTQYLKASLPMRKFQVCSCHWVTRGQWSFSPCTSLSNQVLGAKLFLTRITHSCILNQQLAQGCGWLWKTQQ</sequence>
<dbReference type="EMBL" id="GGEC01013562">
    <property type="protein sequence ID" value="MBW94045.1"/>
    <property type="molecule type" value="Transcribed_RNA"/>
</dbReference>
<protein>
    <submittedName>
        <fullName evidence="1">Phytanoyl-CoA dioxygenase family protein</fullName>
    </submittedName>
</protein>
<proteinExistence type="predicted"/>
<dbReference type="GO" id="GO:0051213">
    <property type="term" value="F:dioxygenase activity"/>
    <property type="evidence" value="ECO:0007669"/>
    <property type="project" value="UniProtKB-KW"/>
</dbReference>
<name>A0A2P2JKQ0_RHIMU</name>
<reference evidence="1" key="1">
    <citation type="submission" date="2018-02" db="EMBL/GenBank/DDBJ databases">
        <title>Rhizophora mucronata_Transcriptome.</title>
        <authorList>
            <person name="Meera S.P."/>
            <person name="Sreeshan A."/>
            <person name="Augustine A."/>
        </authorList>
    </citation>
    <scope>NUCLEOTIDE SEQUENCE</scope>
    <source>
        <tissue evidence="1">Leaf</tissue>
    </source>
</reference>